<accession>A0A383ARM7</accession>
<dbReference type="Pfam" id="PF13462">
    <property type="entry name" value="Thioredoxin_4"/>
    <property type="match status" value="1"/>
</dbReference>
<comment type="similarity">
    <text evidence="1">Belongs to the thioredoxin family. DsbA subfamily.</text>
</comment>
<evidence type="ECO:0000256" key="4">
    <source>
        <dbReference type="ARBA" id="ARBA00023157"/>
    </source>
</evidence>
<keyword evidence="3" id="KW-0560">Oxidoreductase</keyword>
<dbReference type="GO" id="GO:0016491">
    <property type="term" value="F:oxidoreductase activity"/>
    <property type="evidence" value="ECO:0007669"/>
    <property type="project" value="UniProtKB-KW"/>
</dbReference>
<proteinExistence type="inferred from homology"/>
<dbReference type="PANTHER" id="PTHR13887:SF14">
    <property type="entry name" value="DISULFIDE BOND FORMATION PROTEIN D"/>
    <property type="match status" value="1"/>
</dbReference>
<gene>
    <name evidence="7" type="ORF">METZ01_LOCUS463331</name>
</gene>
<keyword evidence="4" id="KW-1015">Disulfide bond</keyword>
<dbReference type="InterPro" id="IPR012336">
    <property type="entry name" value="Thioredoxin-like_fold"/>
</dbReference>
<dbReference type="CDD" id="cd02972">
    <property type="entry name" value="DsbA_family"/>
    <property type="match status" value="1"/>
</dbReference>
<evidence type="ECO:0000313" key="7">
    <source>
        <dbReference type="EMBL" id="SVE10477.1"/>
    </source>
</evidence>
<dbReference type="Gene3D" id="3.40.30.10">
    <property type="entry name" value="Glutaredoxin"/>
    <property type="match status" value="1"/>
</dbReference>
<evidence type="ECO:0000256" key="2">
    <source>
        <dbReference type="ARBA" id="ARBA00022729"/>
    </source>
</evidence>
<evidence type="ECO:0000259" key="6">
    <source>
        <dbReference type="Pfam" id="PF13462"/>
    </source>
</evidence>
<dbReference type="PANTHER" id="PTHR13887">
    <property type="entry name" value="GLUTATHIONE S-TRANSFERASE KAPPA"/>
    <property type="match status" value="1"/>
</dbReference>
<evidence type="ECO:0000256" key="5">
    <source>
        <dbReference type="ARBA" id="ARBA00023284"/>
    </source>
</evidence>
<dbReference type="SUPFAM" id="SSF52833">
    <property type="entry name" value="Thioredoxin-like"/>
    <property type="match status" value="1"/>
</dbReference>
<dbReference type="InterPro" id="IPR036249">
    <property type="entry name" value="Thioredoxin-like_sf"/>
</dbReference>
<protein>
    <recommendedName>
        <fullName evidence="6">Thioredoxin-like fold domain-containing protein</fullName>
    </recommendedName>
</protein>
<feature type="non-terminal residue" evidence="7">
    <location>
        <position position="194"/>
    </location>
</feature>
<evidence type="ECO:0000256" key="3">
    <source>
        <dbReference type="ARBA" id="ARBA00023002"/>
    </source>
</evidence>
<organism evidence="7">
    <name type="scientific">marine metagenome</name>
    <dbReference type="NCBI Taxonomy" id="408172"/>
    <lineage>
        <taxon>unclassified sequences</taxon>
        <taxon>metagenomes</taxon>
        <taxon>ecological metagenomes</taxon>
    </lineage>
</organism>
<dbReference type="EMBL" id="UINC01194407">
    <property type="protein sequence ID" value="SVE10477.1"/>
    <property type="molecule type" value="Genomic_DNA"/>
</dbReference>
<reference evidence="7" key="1">
    <citation type="submission" date="2018-05" db="EMBL/GenBank/DDBJ databases">
        <authorList>
            <person name="Lanie J.A."/>
            <person name="Ng W.-L."/>
            <person name="Kazmierczak K.M."/>
            <person name="Andrzejewski T.M."/>
            <person name="Davidsen T.M."/>
            <person name="Wayne K.J."/>
            <person name="Tettelin H."/>
            <person name="Glass J.I."/>
            <person name="Rusch D."/>
            <person name="Podicherti R."/>
            <person name="Tsui H.-C.T."/>
            <person name="Winkler M.E."/>
        </authorList>
    </citation>
    <scope>NUCLEOTIDE SEQUENCE</scope>
</reference>
<sequence length="194" mass="22001">MIRNHLNHKLFFLTKIFFIYLIISIKSYAGDSKTLDAFIVMGAYDAPVKIKIFSSLTCPHCANFHIKVVPEIKKNYVETGKVQLIFIDFPLDLAAFNASKILHCLDQEKQIPFLDTIYENQQQWASGSDINEINDNLKAMVDILGISSKQFNKCQNDEVIGDKILNGRINGQQKYSINSTPTIIINEKKLEGSV</sequence>
<name>A0A383ARM7_9ZZZZ</name>
<dbReference type="AlphaFoldDB" id="A0A383ARM7"/>
<keyword evidence="2" id="KW-0732">Signal</keyword>
<evidence type="ECO:0000256" key="1">
    <source>
        <dbReference type="ARBA" id="ARBA00005791"/>
    </source>
</evidence>
<keyword evidence="5" id="KW-0676">Redox-active center</keyword>
<feature type="domain" description="Thioredoxin-like fold" evidence="6">
    <location>
        <begin position="39"/>
        <end position="192"/>
    </location>
</feature>